<proteinExistence type="inferred from homology"/>
<dbReference type="AlphaFoldDB" id="A0A7Y0G8T9"/>
<dbReference type="GO" id="GO:0003677">
    <property type="term" value="F:DNA binding"/>
    <property type="evidence" value="ECO:0007669"/>
    <property type="project" value="UniProtKB-KW"/>
</dbReference>
<comment type="caution">
    <text evidence="6">The sequence shown here is derived from an EMBL/GenBank/DDBJ whole genome shotgun (WGS) entry which is preliminary data.</text>
</comment>
<dbReference type="Gene3D" id="1.10.10.10">
    <property type="entry name" value="Winged helix-like DNA-binding domain superfamily/Winged helix DNA-binding domain"/>
    <property type="match status" value="1"/>
</dbReference>
<dbReference type="InterPro" id="IPR005119">
    <property type="entry name" value="LysR_subst-bd"/>
</dbReference>
<dbReference type="PROSITE" id="PS50931">
    <property type="entry name" value="HTH_LYSR"/>
    <property type="match status" value="1"/>
</dbReference>
<accession>A0A7Y0G8T9</accession>
<dbReference type="RefSeq" id="WP_169491589.1">
    <property type="nucleotide sequence ID" value="NZ_JABBGM010000001.1"/>
</dbReference>
<dbReference type="PANTHER" id="PTHR30118">
    <property type="entry name" value="HTH-TYPE TRANSCRIPTIONAL REGULATOR LEUO-RELATED"/>
    <property type="match status" value="1"/>
</dbReference>
<dbReference type="Pfam" id="PF03466">
    <property type="entry name" value="LysR_substrate"/>
    <property type="match status" value="1"/>
</dbReference>
<dbReference type="SUPFAM" id="SSF46785">
    <property type="entry name" value="Winged helix' DNA-binding domain"/>
    <property type="match status" value="1"/>
</dbReference>
<evidence type="ECO:0000256" key="1">
    <source>
        <dbReference type="ARBA" id="ARBA00009437"/>
    </source>
</evidence>
<comment type="similarity">
    <text evidence="1">Belongs to the LysR transcriptional regulatory family.</text>
</comment>
<keyword evidence="4" id="KW-0804">Transcription</keyword>
<dbReference type="SUPFAM" id="SSF53850">
    <property type="entry name" value="Periplasmic binding protein-like II"/>
    <property type="match status" value="1"/>
</dbReference>
<evidence type="ECO:0000313" key="7">
    <source>
        <dbReference type="Proteomes" id="UP000583556"/>
    </source>
</evidence>
<evidence type="ECO:0000256" key="4">
    <source>
        <dbReference type="ARBA" id="ARBA00023163"/>
    </source>
</evidence>
<keyword evidence="3" id="KW-0238">DNA-binding</keyword>
<feature type="domain" description="HTH lysR-type" evidence="5">
    <location>
        <begin position="6"/>
        <end position="63"/>
    </location>
</feature>
<dbReference type="InterPro" id="IPR036390">
    <property type="entry name" value="WH_DNA-bd_sf"/>
</dbReference>
<evidence type="ECO:0000256" key="3">
    <source>
        <dbReference type="ARBA" id="ARBA00023125"/>
    </source>
</evidence>
<evidence type="ECO:0000259" key="5">
    <source>
        <dbReference type="PROSITE" id="PS50931"/>
    </source>
</evidence>
<keyword evidence="2" id="KW-0805">Transcription regulation</keyword>
<evidence type="ECO:0000313" key="6">
    <source>
        <dbReference type="EMBL" id="NML92333.1"/>
    </source>
</evidence>
<dbReference type="Pfam" id="PF00126">
    <property type="entry name" value="HTH_1"/>
    <property type="match status" value="1"/>
</dbReference>
<dbReference type="PANTHER" id="PTHR30118:SF6">
    <property type="entry name" value="HTH-TYPE TRANSCRIPTIONAL REGULATOR LEUO"/>
    <property type="match status" value="1"/>
</dbReference>
<dbReference type="GO" id="GO:0003700">
    <property type="term" value="F:DNA-binding transcription factor activity"/>
    <property type="evidence" value="ECO:0007669"/>
    <property type="project" value="InterPro"/>
</dbReference>
<dbReference type="PRINTS" id="PR00039">
    <property type="entry name" value="HTHLYSR"/>
</dbReference>
<organism evidence="6 7">
    <name type="scientific">Novosphingobium olei</name>
    <dbReference type="NCBI Taxonomy" id="2728851"/>
    <lineage>
        <taxon>Bacteria</taxon>
        <taxon>Pseudomonadati</taxon>
        <taxon>Pseudomonadota</taxon>
        <taxon>Alphaproteobacteria</taxon>
        <taxon>Sphingomonadales</taxon>
        <taxon>Sphingomonadaceae</taxon>
        <taxon>Novosphingobium</taxon>
    </lineage>
</organism>
<dbReference type="InterPro" id="IPR000847">
    <property type="entry name" value="LysR_HTH_N"/>
</dbReference>
<name>A0A7Y0G8T9_9SPHN</name>
<dbReference type="InterPro" id="IPR036388">
    <property type="entry name" value="WH-like_DNA-bd_sf"/>
</dbReference>
<gene>
    <name evidence="6" type="ORF">HHL27_01440</name>
</gene>
<dbReference type="Proteomes" id="UP000583556">
    <property type="component" value="Unassembled WGS sequence"/>
</dbReference>
<dbReference type="EMBL" id="JABBGM010000001">
    <property type="protein sequence ID" value="NML92333.1"/>
    <property type="molecule type" value="Genomic_DNA"/>
</dbReference>
<evidence type="ECO:0000256" key="2">
    <source>
        <dbReference type="ARBA" id="ARBA00023015"/>
    </source>
</evidence>
<reference evidence="6 7" key="1">
    <citation type="submission" date="2020-04" db="EMBL/GenBank/DDBJ databases">
        <title>Novosphingobium sp. TW-4 isolated from soil.</title>
        <authorList>
            <person name="Dahal R.H."/>
            <person name="Chaudhary D.K."/>
        </authorList>
    </citation>
    <scope>NUCLEOTIDE SEQUENCE [LARGE SCALE GENOMIC DNA]</scope>
    <source>
        <strain evidence="6 7">TW-4</strain>
    </source>
</reference>
<protein>
    <submittedName>
        <fullName evidence="6">LysR family transcriptional regulator</fullName>
    </submittedName>
</protein>
<keyword evidence="7" id="KW-1185">Reference proteome</keyword>
<dbReference type="Gene3D" id="3.40.190.10">
    <property type="entry name" value="Periplasmic binding protein-like II"/>
    <property type="match status" value="2"/>
</dbReference>
<dbReference type="InterPro" id="IPR050389">
    <property type="entry name" value="LysR-type_TF"/>
</dbReference>
<sequence>MRFKGLDLNLLVALDALLEEASVTRAAERLYLSQPAASAALARLREWFGDPLLSAHGKRMVPTPYALRLKPMLKSVLTELDVLVGQPTNFSPETEQRRVRVCTADYITSVALAPLSLRLAELAPGIALEVVPPDDNAGGLLDRGEIDLLIVPAEWASLDHPVRPLLEEHHVVAGWNRNPLFQREGAIDKAAFTAAGHVTVRIGRLSRLSFAEAQLRAGGITRREEVVVPGFAQVPPLLVGTQRLAVMHARLAQDAARHYPIAFAPLPFAMPPMRETVQYHRARANDPVLLWLLDRLDEAVSERDRQNPVPVAA</sequence>